<gene>
    <name evidence="1" type="ORF">JYB87_07245</name>
</gene>
<sequence length="75" mass="8685">MQIFDFLQVAPFLTGIKQIFVKVGNKCVNGWNNFLFNSAYLMPANKNNLREKQIRAICLLDKLFNALKLHQCLLL</sequence>
<accession>A0ABX7QVJ8</accession>
<name>A0ABX7QVJ8_9GAMM</name>
<dbReference type="EMBL" id="CP071503">
    <property type="protein sequence ID" value="QSX35005.1"/>
    <property type="molecule type" value="Genomic_DNA"/>
</dbReference>
<keyword evidence="2" id="KW-1185">Reference proteome</keyword>
<dbReference type="Proteomes" id="UP000662770">
    <property type="component" value="Chromosome"/>
</dbReference>
<proteinExistence type="predicted"/>
<evidence type="ECO:0008006" key="3">
    <source>
        <dbReference type="Google" id="ProtNLM"/>
    </source>
</evidence>
<organism evidence="1 2">
    <name type="scientific">Shewanella avicenniae</name>
    <dbReference type="NCBI Taxonomy" id="2814294"/>
    <lineage>
        <taxon>Bacteria</taxon>
        <taxon>Pseudomonadati</taxon>
        <taxon>Pseudomonadota</taxon>
        <taxon>Gammaproteobacteria</taxon>
        <taxon>Alteromonadales</taxon>
        <taxon>Shewanellaceae</taxon>
        <taxon>Shewanella</taxon>
    </lineage>
</organism>
<protein>
    <recommendedName>
        <fullName evidence="3">Transposase</fullName>
    </recommendedName>
</protein>
<reference evidence="1 2" key="1">
    <citation type="submission" date="2021-03" db="EMBL/GenBank/DDBJ databases">
        <title>Novel species identification of genus Shewanella.</title>
        <authorList>
            <person name="Liu G."/>
            <person name="Zhang Q."/>
        </authorList>
    </citation>
    <scope>NUCLEOTIDE SEQUENCE [LARGE SCALE GENOMIC DNA]</scope>
    <source>
        <strain evidence="1 2">FJAT-51800</strain>
    </source>
</reference>
<evidence type="ECO:0000313" key="1">
    <source>
        <dbReference type="EMBL" id="QSX35005.1"/>
    </source>
</evidence>
<evidence type="ECO:0000313" key="2">
    <source>
        <dbReference type="Proteomes" id="UP000662770"/>
    </source>
</evidence>
<dbReference type="RefSeq" id="WP_207356201.1">
    <property type="nucleotide sequence ID" value="NZ_CP071503.1"/>
</dbReference>